<dbReference type="EMBL" id="CACVBM020001462">
    <property type="protein sequence ID" value="CAA7050915.1"/>
    <property type="molecule type" value="Genomic_DNA"/>
</dbReference>
<evidence type="ECO:0000313" key="3">
    <source>
        <dbReference type="Proteomes" id="UP000467841"/>
    </source>
</evidence>
<evidence type="ECO:0000256" key="1">
    <source>
        <dbReference type="PROSITE-ProRule" id="PRU00708"/>
    </source>
</evidence>
<sequence>MKGLCRVGKLYKAVRLLKRMVDNAMSPDVCLMEGDETGNDSRVSEILVGSPLGDYRLFRKGIELSVAKIGFFPIGSEKRGQLCWRLAIRLPTSLAVPRCKLLYLQFI</sequence>
<feature type="repeat" description="PPR" evidence="1">
    <location>
        <begin position="1"/>
        <end position="27"/>
    </location>
</feature>
<dbReference type="PROSITE" id="PS51375">
    <property type="entry name" value="PPR"/>
    <property type="match status" value="1"/>
</dbReference>
<comment type="caution">
    <text evidence="2">The sequence shown here is derived from an EMBL/GenBank/DDBJ whole genome shotgun (WGS) entry which is preliminary data.</text>
</comment>
<organism evidence="2 3">
    <name type="scientific">Microthlaspi erraticum</name>
    <dbReference type="NCBI Taxonomy" id="1685480"/>
    <lineage>
        <taxon>Eukaryota</taxon>
        <taxon>Viridiplantae</taxon>
        <taxon>Streptophyta</taxon>
        <taxon>Embryophyta</taxon>
        <taxon>Tracheophyta</taxon>
        <taxon>Spermatophyta</taxon>
        <taxon>Magnoliopsida</taxon>
        <taxon>eudicotyledons</taxon>
        <taxon>Gunneridae</taxon>
        <taxon>Pentapetalae</taxon>
        <taxon>rosids</taxon>
        <taxon>malvids</taxon>
        <taxon>Brassicales</taxon>
        <taxon>Brassicaceae</taxon>
        <taxon>Coluteocarpeae</taxon>
        <taxon>Microthlaspi</taxon>
    </lineage>
</organism>
<name>A0A6D2KS99_9BRAS</name>
<protein>
    <recommendedName>
        <fullName evidence="4">Pentatricopeptide repeat-containing protein</fullName>
    </recommendedName>
</protein>
<dbReference type="AlphaFoldDB" id="A0A6D2KS99"/>
<accession>A0A6D2KS99</accession>
<dbReference type="NCBIfam" id="TIGR00756">
    <property type="entry name" value="PPR"/>
    <property type="match status" value="1"/>
</dbReference>
<evidence type="ECO:0000313" key="2">
    <source>
        <dbReference type="EMBL" id="CAA7050915.1"/>
    </source>
</evidence>
<proteinExistence type="predicted"/>
<dbReference type="InterPro" id="IPR002885">
    <property type="entry name" value="PPR_rpt"/>
</dbReference>
<dbReference type="Proteomes" id="UP000467841">
    <property type="component" value="Unassembled WGS sequence"/>
</dbReference>
<gene>
    <name evidence="2" type="ORF">MERR_LOCUS38150</name>
</gene>
<evidence type="ECO:0008006" key="4">
    <source>
        <dbReference type="Google" id="ProtNLM"/>
    </source>
</evidence>
<reference evidence="2" key="1">
    <citation type="submission" date="2020-01" db="EMBL/GenBank/DDBJ databases">
        <authorList>
            <person name="Mishra B."/>
        </authorList>
    </citation>
    <scope>NUCLEOTIDE SEQUENCE [LARGE SCALE GENOMIC DNA]</scope>
</reference>
<keyword evidence="3" id="KW-1185">Reference proteome</keyword>